<dbReference type="EMBL" id="JRLZ01000003">
    <property type="protein sequence ID" value="KGO96844.1"/>
    <property type="molecule type" value="Genomic_DNA"/>
</dbReference>
<dbReference type="OrthoDB" id="4020068at2"/>
<keyword evidence="2" id="KW-1185">Reference proteome</keyword>
<gene>
    <name evidence="1" type="ORF">Q767_03855</name>
</gene>
<dbReference type="PATRIC" id="fig|1107311.3.peg.241"/>
<reference evidence="2" key="1">
    <citation type="submission" date="2013-09" db="EMBL/GenBank/DDBJ databases">
        <authorList>
            <person name="Zeng Z."/>
            <person name="Chen C."/>
        </authorList>
    </citation>
    <scope>NUCLEOTIDE SEQUENCE [LARGE SCALE GENOMIC DNA]</scope>
    <source>
        <strain evidence="2">DK69</strain>
    </source>
</reference>
<protein>
    <submittedName>
        <fullName evidence="1">Uncharacterized protein</fullName>
    </submittedName>
</protein>
<organism evidence="1 2">
    <name type="scientific">Flavobacterium enshiense DK69</name>
    <dbReference type="NCBI Taxonomy" id="1107311"/>
    <lineage>
        <taxon>Bacteria</taxon>
        <taxon>Pseudomonadati</taxon>
        <taxon>Bacteroidota</taxon>
        <taxon>Flavobacteriia</taxon>
        <taxon>Flavobacteriales</taxon>
        <taxon>Flavobacteriaceae</taxon>
        <taxon>Flavobacterium</taxon>
    </lineage>
</organism>
<dbReference type="eggNOG" id="ENOG5033XSC">
    <property type="taxonomic scope" value="Bacteria"/>
</dbReference>
<reference evidence="1 2" key="2">
    <citation type="journal article" date="2015" name="Stand. Genomic Sci.">
        <title>High quality draft genomic sequence of Flavobacterium enshiense DK69(T) and comparison among Flavobacterium genomes.</title>
        <authorList>
            <person name="Zeng Z."/>
            <person name="Chen C."/>
            <person name="Du H."/>
            <person name="Wang G."/>
            <person name="Li M."/>
        </authorList>
    </citation>
    <scope>NUCLEOTIDE SEQUENCE [LARGE SCALE GENOMIC DNA]</scope>
    <source>
        <strain evidence="1 2">DK69</strain>
    </source>
</reference>
<name>V6SEP1_9FLAO</name>
<sequence>MIRATQKLIEYLNLEQDRPDVSVFHSLVNSILKFGTKSDADILLKKFLEAPFDDNNSYFFDVFRKFGDVDFAEKIYDQAIKDNRLLEQADSEILQLLGDLKYEPVKETLAYYVFGDMGSDYYFRAHSALGLLNFDCAEYQVQIKGAIEQCYGKSLIPEFIPALVCKLSDRTSYLEPLYELGNDYASTDCNAGIMLGFSLCGEEGKQYFKKALFNGNWEFFSGGTGNYVFAYKGLKNLNISFAELYSIIREIQDDKKLGYALWVLFGLFELRVKDYENDNIESFMSLYSTFYGQKNRSDFSDLAERGSRLRDLWEYERLFELKLTEEAIVENFSV</sequence>
<dbReference type="RefSeq" id="WP_023572300.1">
    <property type="nucleotide sequence ID" value="NZ_AVCS01000003.1"/>
</dbReference>
<comment type="caution">
    <text evidence="1">The sequence shown here is derived from an EMBL/GenBank/DDBJ whole genome shotgun (WGS) entry which is preliminary data.</text>
</comment>
<proteinExistence type="predicted"/>
<evidence type="ECO:0000313" key="1">
    <source>
        <dbReference type="EMBL" id="KGO96844.1"/>
    </source>
</evidence>
<accession>V6SEP1</accession>
<dbReference type="STRING" id="1107311.Q767_03855"/>
<evidence type="ECO:0000313" key="2">
    <source>
        <dbReference type="Proteomes" id="UP000030149"/>
    </source>
</evidence>
<dbReference type="AlphaFoldDB" id="V6SEP1"/>
<dbReference type="Proteomes" id="UP000030149">
    <property type="component" value="Unassembled WGS sequence"/>
</dbReference>